<dbReference type="EMBL" id="JALJAT010000006">
    <property type="protein sequence ID" value="KAK4468860.1"/>
    <property type="molecule type" value="Genomic_DNA"/>
</dbReference>
<gene>
    <name evidence="1" type="ORF">MN116_008024</name>
</gene>
<keyword evidence="2" id="KW-1185">Reference proteome</keyword>
<reference evidence="1" key="2">
    <citation type="journal article" date="2023" name="Infect Dis Poverty">
        <title>Chromosome-scale genome of the human blood fluke Schistosoma mekongi and its implications for public health.</title>
        <authorList>
            <person name="Zhou M."/>
            <person name="Xu L."/>
            <person name="Xu D."/>
            <person name="Chen W."/>
            <person name="Khan J."/>
            <person name="Hu Y."/>
            <person name="Huang H."/>
            <person name="Wei H."/>
            <person name="Zhang Y."/>
            <person name="Chusongsang P."/>
            <person name="Tanasarnprasert K."/>
            <person name="Hu X."/>
            <person name="Limpanont Y."/>
            <person name="Lv Z."/>
        </authorList>
    </citation>
    <scope>NUCLEOTIDE SEQUENCE</scope>
    <source>
        <strain evidence="1">LV_2022a</strain>
    </source>
</reference>
<accession>A0AAE1Z791</accession>
<evidence type="ECO:0000313" key="1">
    <source>
        <dbReference type="EMBL" id="KAK4468860.1"/>
    </source>
</evidence>
<name>A0AAE1Z791_SCHME</name>
<evidence type="ECO:0000313" key="2">
    <source>
        <dbReference type="Proteomes" id="UP001292079"/>
    </source>
</evidence>
<sequence>MPIIVIVVHHYYLHFNIYLNNMITETMEEDNTNKSLCNEMSSNEQISIEDNNNDSCKLLFTKLWGNETAEYFLNPNFQKISKIQTNSNRTSIINEANEHLLLGGYPNGMLHGARIPFRSNLKSWLFNIQINDKINNQIKQCYTTNLVNTTTNTTTNLRSRSNSVFNLIDLLKYHMGTNYGAQYLWHLLRHKSYEQLINFEKHLTKEQIVTFSAYTHDNVLHGNKNPPLCDFIRINPSHKLINVMKQLKASDIEKQLRKINLSVSWANRNQDQFRIISFQQDLKDAIKSIEANNFDSSSLNDQFKEQFDINLKMNHQKANQLISICPTLQMKQQATFIDNDFQPLENFFPEYTKLQNPIKKEVISSNHHVTSSIDKIRKSKVNKSFNHLTFWNKSQIMKSNNKSIDINNNQSINNKQTKDLHHAKSSIQQNIISMSSLPKDNKLQPLCWSDLFQQNHSEVIQLSSLLSKDNSTNEINSTTGFIKKSIWRPANSIVS</sequence>
<dbReference type="AlphaFoldDB" id="A0AAE1Z791"/>
<reference evidence="1" key="1">
    <citation type="submission" date="2022-04" db="EMBL/GenBank/DDBJ databases">
        <authorList>
            <person name="Xu L."/>
            <person name="Lv Z."/>
        </authorList>
    </citation>
    <scope>NUCLEOTIDE SEQUENCE</scope>
    <source>
        <strain evidence="1">LV_2022a</strain>
    </source>
</reference>
<organism evidence="1 2">
    <name type="scientific">Schistosoma mekongi</name>
    <name type="common">Parasitic worm</name>
    <dbReference type="NCBI Taxonomy" id="38744"/>
    <lineage>
        <taxon>Eukaryota</taxon>
        <taxon>Metazoa</taxon>
        <taxon>Spiralia</taxon>
        <taxon>Lophotrochozoa</taxon>
        <taxon>Platyhelminthes</taxon>
        <taxon>Trematoda</taxon>
        <taxon>Digenea</taxon>
        <taxon>Strigeidida</taxon>
        <taxon>Schistosomatoidea</taxon>
        <taxon>Schistosomatidae</taxon>
        <taxon>Schistosoma</taxon>
    </lineage>
</organism>
<protein>
    <submittedName>
        <fullName evidence="1">Uncharacterized protein</fullName>
    </submittedName>
</protein>
<comment type="caution">
    <text evidence="1">The sequence shown here is derived from an EMBL/GenBank/DDBJ whole genome shotgun (WGS) entry which is preliminary data.</text>
</comment>
<proteinExistence type="predicted"/>
<dbReference type="Proteomes" id="UP001292079">
    <property type="component" value="Unassembled WGS sequence"/>
</dbReference>